<keyword evidence="4" id="KW-1185">Reference proteome</keyword>
<evidence type="ECO:0000313" key="3">
    <source>
        <dbReference type="EMBL" id="AXL22248.1"/>
    </source>
</evidence>
<organism evidence="3 4">
    <name type="scientific">Megasphaera stantonii</name>
    <dbReference type="NCBI Taxonomy" id="2144175"/>
    <lineage>
        <taxon>Bacteria</taxon>
        <taxon>Bacillati</taxon>
        <taxon>Bacillota</taxon>
        <taxon>Negativicutes</taxon>
        <taxon>Veillonellales</taxon>
        <taxon>Veillonellaceae</taxon>
        <taxon>Megasphaera</taxon>
    </lineage>
</organism>
<evidence type="ECO:0000259" key="2">
    <source>
        <dbReference type="SMART" id="SM00382"/>
    </source>
</evidence>
<evidence type="ECO:0000256" key="1">
    <source>
        <dbReference type="ARBA" id="ARBA00006354"/>
    </source>
</evidence>
<dbReference type="RefSeq" id="WP_107196607.1">
    <property type="nucleotide sequence ID" value="NZ_CP029462.1"/>
</dbReference>
<sequence length="506" mass="55086">MFSRTYGATVFGLHGNIITVETDISNGLPAFEIVGLAATSVKESKERVRSAIKNSGYEFPMRRITVNLAPADLKKDSAGLDAAIAAGIMVSSGQIPAELCRQTLFIGELALDGTIRPVAGILSMVLQGAEEGFHTCFVSKENAAEALLCRAMTVYAVESLSDIISHLLGLARLSPAVAGDVFTDRPDYRVDFSEVQGQFTAKRALEIAAAGGHNVLLIGPPGSGKTMLAKRIPTILPPMSLRESLEVTKIYSVAGLFQQSKMLAQRPFRSPHHTISTAGLIGGGTIPKPGEVTLSHNGVLFLDELPEFPRSVLEVLRQPLEDFVVHISRVNASLSYPARFILIAAMNPCPCGFFGSSESNSCTCTTGEIRRYVRKISGPLLDRIDLHVAVDRPKYQELITTIPQESSEAIRSRVLAARERQERRLQSYGLSCNAHMGHREIKETCRLSSSAQDLLQTVFDTMKLSARSCDRIVKAARTIADLNGDEHIRSEHVAEAVSYRNTLQRV</sequence>
<reference evidence="3 4" key="1">
    <citation type="submission" date="2018-05" db="EMBL/GenBank/DDBJ databases">
        <title>Complete genome sequence of Megasphaera sp. AJH120T, isolated from the ceca of a chicken.</title>
        <authorList>
            <person name="Maki J."/>
            <person name="Looft T."/>
        </authorList>
    </citation>
    <scope>NUCLEOTIDE SEQUENCE [LARGE SCALE GENOMIC DNA]</scope>
    <source>
        <strain evidence="3 4">AJH120</strain>
    </source>
</reference>
<dbReference type="NCBIfam" id="TIGR00368">
    <property type="entry name" value="YifB family Mg chelatase-like AAA ATPase"/>
    <property type="match status" value="1"/>
</dbReference>
<name>A0A346B2A5_9FIRM</name>
<accession>A0A346B2A5</accession>
<dbReference type="InterPro" id="IPR014721">
    <property type="entry name" value="Ribsml_uS5_D2-typ_fold_subgr"/>
</dbReference>
<feature type="domain" description="AAA+ ATPase" evidence="2">
    <location>
        <begin position="211"/>
        <end position="394"/>
    </location>
</feature>
<comment type="similarity">
    <text evidence="1">Belongs to the Mg-chelatase subunits D/I family. ComM subfamily.</text>
</comment>
<evidence type="ECO:0000313" key="4">
    <source>
        <dbReference type="Proteomes" id="UP000254337"/>
    </source>
</evidence>
<protein>
    <submittedName>
        <fullName evidence="3">ATP-binding protein</fullName>
    </submittedName>
</protein>
<dbReference type="Pfam" id="PF13335">
    <property type="entry name" value="Mg_chelatase_C"/>
    <property type="match status" value="1"/>
</dbReference>
<dbReference type="InterPro" id="IPR000523">
    <property type="entry name" value="Mg_chelatse_chII-like_cat_dom"/>
</dbReference>
<dbReference type="SUPFAM" id="SSF54211">
    <property type="entry name" value="Ribosomal protein S5 domain 2-like"/>
    <property type="match status" value="1"/>
</dbReference>
<dbReference type="CDD" id="cd00009">
    <property type="entry name" value="AAA"/>
    <property type="match status" value="1"/>
</dbReference>
<dbReference type="OrthoDB" id="9813147at2"/>
<dbReference type="InterPro" id="IPR004482">
    <property type="entry name" value="Mg_chelat-rel"/>
</dbReference>
<dbReference type="InterPro" id="IPR045006">
    <property type="entry name" value="CHLI-like"/>
</dbReference>
<dbReference type="Pfam" id="PF13541">
    <property type="entry name" value="ChlI"/>
    <property type="match status" value="1"/>
</dbReference>
<dbReference type="Pfam" id="PF01078">
    <property type="entry name" value="Mg_chelatase"/>
    <property type="match status" value="1"/>
</dbReference>
<dbReference type="SUPFAM" id="SSF52540">
    <property type="entry name" value="P-loop containing nucleoside triphosphate hydrolases"/>
    <property type="match status" value="1"/>
</dbReference>
<dbReference type="Gene3D" id="3.40.50.300">
    <property type="entry name" value="P-loop containing nucleotide triphosphate hydrolases"/>
    <property type="match status" value="1"/>
</dbReference>
<dbReference type="PANTHER" id="PTHR32039:SF7">
    <property type="entry name" value="COMPETENCE PROTEIN COMM"/>
    <property type="match status" value="1"/>
</dbReference>
<dbReference type="InterPro" id="IPR020568">
    <property type="entry name" value="Ribosomal_Su5_D2-typ_SF"/>
</dbReference>
<keyword evidence="3" id="KW-0547">Nucleotide-binding</keyword>
<dbReference type="AlphaFoldDB" id="A0A346B2A5"/>
<dbReference type="KEGG" id="meg:DKB62_12130"/>
<dbReference type="SMART" id="SM00382">
    <property type="entry name" value="AAA"/>
    <property type="match status" value="1"/>
</dbReference>
<proteinExistence type="inferred from homology"/>
<dbReference type="Gene3D" id="3.30.230.10">
    <property type="match status" value="1"/>
</dbReference>
<dbReference type="InterPro" id="IPR027417">
    <property type="entry name" value="P-loop_NTPase"/>
</dbReference>
<dbReference type="GO" id="GO:0005524">
    <property type="term" value="F:ATP binding"/>
    <property type="evidence" value="ECO:0007669"/>
    <property type="project" value="UniProtKB-KW"/>
</dbReference>
<dbReference type="EMBL" id="CP029462">
    <property type="protein sequence ID" value="AXL22248.1"/>
    <property type="molecule type" value="Genomic_DNA"/>
</dbReference>
<dbReference type="Proteomes" id="UP000254337">
    <property type="component" value="Chromosome"/>
</dbReference>
<gene>
    <name evidence="3" type="ORF">DKB62_12130</name>
</gene>
<dbReference type="InterPro" id="IPR025158">
    <property type="entry name" value="Mg_chelat-rel_C"/>
</dbReference>
<dbReference type="PANTHER" id="PTHR32039">
    <property type="entry name" value="MAGNESIUM-CHELATASE SUBUNIT CHLI"/>
    <property type="match status" value="1"/>
</dbReference>
<dbReference type="InterPro" id="IPR003593">
    <property type="entry name" value="AAA+_ATPase"/>
</dbReference>
<keyword evidence="3" id="KW-0067">ATP-binding</keyword>